<comment type="caution">
    <text evidence="3">The sequence shown here is derived from an EMBL/GenBank/DDBJ whole genome shotgun (WGS) entry which is preliminary data.</text>
</comment>
<proteinExistence type="predicted"/>
<feature type="chain" id="PRO_5041345594" description="SusE outer membrane protein domain-containing protein" evidence="1">
    <location>
        <begin position="23"/>
        <end position="380"/>
    </location>
</feature>
<dbReference type="EMBL" id="BPTT01000001">
    <property type="protein sequence ID" value="GJG34603.1"/>
    <property type="molecule type" value="Genomic_DNA"/>
</dbReference>
<organism evidence="3 4">
    <name type="scientific">Xylanibacter ruminicola</name>
    <name type="common">Prevotella ruminicola</name>
    <dbReference type="NCBI Taxonomy" id="839"/>
    <lineage>
        <taxon>Bacteria</taxon>
        <taxon>Pseudomonadati</taxon>
        <taxon>Bacteroidota</taxon>
        <taxon>Bacteroidia</taxon>
        <taxon>Bacteroidales</taxon>
        <taxon>Prevotellaceae</taxon>
        <taxon>Xylanibacter</taxon>
    </lineage>
</organism>
<evidence type="ECO:0000256" key="1">
    <source>
        <dbReference type="SAM" id="SignalP"/>
    </source>
</evidence>
<dbReference type="AlphaFoldDB" id="A0AA37I4B9"/>
<gene>
    <name evidence="3" type="ORF">PRMUPPPA20_27120</name>
</gene>
<accession>A0AA37I4B9</accession>
<evidence type="ECO:0000313" key="3">
    <source>
        <dbReference type="EMBL" id="GJG34603.1"/>
    </source>
</evidence>
<dbReference type="InterPro" id="IPR025970">
    <property type="entry name" value="SusE"/>
</dbReference>
<sequence>MNTIMKKYAMIFSALCTGLLFTSCNKDPEYFTLEEQPDEMHVKSSVEEITLSKSSADQTAVTFSWDAATNADPATEGISYKLCLYPTGQKDSHSAYMELGNNLSYSMTHDELNTLLSQWALPGQAVKVTAQLLAVFKNEQRYIKPELSTVEFTATGYEKYSPYLYMQITTDDGKKSTQRLDQRQLGTGIYEATLNMTACKFHFTTTPEAYPAYGMAEGEQLEYYTDGDVRDFRFDGNGKRTVIVDTNVGFNDCRVLDIVQLPTPGQIWICGNGCSVGWNTNTSNGRLEMVGSAREPYYYAWTGDFNAGGEFKIGVGNGWGDPFFFAPDYNADPVSDHRLSPFRYQDNGGDVKWVPSVSGRYTLTLCLLATDMWTKFEPAN</sequence>
<protein>
    <recommendedName>
        <fullName evidence="2">SusE outer membrane protein domain-containing protein</fullName>
    </recommendedName>
</protein>
<evidence type="ECO:0000259" key="2">
    <source>
        <dbReference type="Pfam" id="PF14292"/>
    </source>
</evidence>
<reference evidence="3" key="1">
    <citation type="submission" date="2021-08" db="EMBL/GenBank/DDBJ databases">
        <title>Prevotella lacticifex sp. nov., isolated from rumen of cow.</title>
        <authorList>
            <person name="Shinkai T."/>
            <person name="Ikeyama N."/>
            <person name="Kumagai M."/>
            <person name="Ohmori H."/>
            <person name="Sakamoto M."/>
            <person name="Ohkuma M."/>
            <person name="Mitsumori M."/>
        </authorList>
    </citation>
    <scope>NUCLEOTIDE SEQUENCE</scope>
    <source>
        <strain evidence="3">JCM 8259</strain>
    </source>
</reference>
<dbReference type="PROSITE" id="PS51257">
    <property type="entry name" value="PROKAR_LIPOPROTEIN"/>
    <property type="match status" value="1"/>
</dbReference>
<dbReference type="Gene3D" id="2.60.40.3620">
    <property type="match status" value="1"/>
</dbReference>
<keyword evidence="1" id="KW-0732">Signal</keyword>
<evidence type="ECO:0000313" key="4">
    <source>
        <dbReference type="Proteomes" id="UP000887097"/>
    </source>
</evidence>
<dbReference type="Proteomes" id="UP000887097">
    <property type="component" value="Unassembled WGS sequence"/>
</dbReference>
<dbReference type="Pfam" id="PF14292">
    <property type="entry name" value="SusE"/>
    <property type="match status" value="1"/>
</dbReference>
<feature type="domain" description="SusE outer membrane protein" evidence="2">
    <location>
        <begin position="26"/>
        <end position="131"/>
    </location>
</feature>
<name>A0AA37I4B9_XYLRU</name>
<feature type="signal peptide" evidence="1">
    <location>
        <begin position="1"/>
        <end position="22"/>
    </location>
</feature>